<protein>
    <recommendedName>
        <fullName evidence="3">Alpha/beta hydrolase</fullName>
    </recommendedName>
</protein>
<dbReference type="Gene3D" id="3.40.50.1820">
    <property type="entry name" value="alpha/beta hydrolase"/>
    <property type="match status" value="1"/>
</dbReference>
<comment type="caution">
    <text evidence="1">The sequence shown here is derived from an EMBL/GenBank/DDBJ whole genome shotgun (WGS) entry which is preliminary data.</text>
</comment>
<dbReference type="InterPro" id="IPR029058">
    <property type="entry name" value="AB_hydrolase_fold"/>
</dbReference>
<proteinExistence type="predicted"/>
<evidence type="ECO:0000313" key="1">
    <source>
        <dbReference type="EMBL" id="MDT0353377.1"/>
    </source>
</evidence>
<evidence type="ECO:0008006" key="3">
    <source>
        <dbReference type="Google" id="ProtNLM"/>
    </source>
</evidence>
<reference evidence="2" key="1">
    <citation type="submission" date="2023-07" db="EMBL/GenBank/DDBJ databases">
        <title>30 novel species of actinomycetes from the DSMZ collection.</title>
        <authorList>
            <person name="Nouioui I."/>
        </authorList>
    </citation>
    <scope>NUCLEOTIDE SEQUENCE [LARGE SCALE GENOMIC DNA]</scope>
    <source>
        <strain evidence="2">DSM 45834</strain>
    </source>
</reference>
<keyword evidence="2" id="KW-1185">Reference proteome</keyword>
<accession>A0ABU2NHD8</accession>
<gene>
    <name evidence="1" type="ORF">RM445_28105</name>
</gene>
<dbReference type="Proteomes" id="UP001183202">
    <property type="component" value="Unassembled WGS sequence"/>
</dbReference>
<dbReference type="SUPFAM" id="SSF53474">
    <property type="entry name" value="alpha/beta-Hydrolases"/>
    <property type="match status" value="1"/>
</dbReference>
<dbReference type="RefSeq" id="WP_311559890.1">
    <property type="nucleotide sequence ID" value="NZ_JAVREJ010000030.1"/>
</dbReference>
<sequence length="299" mass="32122">MSVAAGSVVVGVHGVAQQQLGRRQLLRAWGPALTDGLELAFGRPVVEPSFDLAFYGNLFLPPSEPGQKGGSTEPHEVLADLSDAEMDELLDVAREAVTPEELAAAEAGPPKKAYVRVPKPLQAVLRALDARFGAAAGVLYLGVLRQVRHYLVLPDLKAEVDGIVDRATTPTCRVLIGHSLGSVVALEYLRRHPEHRLDLFLTLGSPLGLRMVRSRLPDPLPGADTSAGVPGNVARWINVRDPRDPVACAGDLVRLWPGVQDRHVDNEADAHNVSRYLSKVETGSAILGAEPRLGVPEER</sequence>
<dbReference type="EMBL" id="JAVREJ010000030">
    <property type="protein sequence ID" value="MDT0353377.1"/>
    <property type="molecule type" value="Genomic_DNA"/>
</dbReference>
<name>A0ABU2NHD8_9PSEU</name>
<organism evidence="1 2">
    <name type="scientific">Pseudonocardia charpentierae</name>
    <dbReference type="NCBI Taxonomy" id="3075545"/>
    <lineage>
        <taxon>Bacteria</taxon>
        <taxon>Bacillati</taxon>
        <taxon>Actinomycetota</taxon>
        <taxon>Actinomycetes</taxon>
        <taxon>Pseudonocardiales</taxon>
        <taxon>Pseudonocardiaceae</taxon>
        <taxon>Pseudonocardia</taxon>
    </lineage>
</organism>
<evidence type="ECO:0000313" key="2">
    <source>
        <dbReference type="Proteomes" id="UP001183202"/>
    </source>
</evidence>